<reference evidence="2" key="1">
    <citation type="submission" date="2019-07" db="EMBL/GenBank/DDBJ databases">
        <title>De Novo Assembly of kiwifruit Actinidia rufa.</title>
        <authorList>
            <person name="Sugita-Konishi S."/>
            <person name="Sato K."/>
            <person name="Mori E."/>
            <person name="Abe Y."/>
            <person name="Kisaki G."/>
            <person name="Hamano K."/>
            <person name="Suezawa K."/>
            <person name="Otani M."/>
            <person name="Fukuda T."/>
            <person name="Manabe T."/>
            <person name="Gomi K."/>
            <person name="Tabuchi M."/>
            <person name="Akimitsu K."/>
            <person name="Kataoka I."/>
        </authorList>
    </citation>
    <scope>NUCLEOTIDE SEQUENCE [LARGE SCALE GENOMIC DNA]</scope>
    <source>
        <strain evidence="2">cv. Fuchu</strain>
    </source>
</reference>
<proteinExistence type="predicted"/>
<dbReference type="EMBL" id="BJWL01000423">
    <property type="protein sequence ID" value="GFS43549.1"/>
    <property type="molecule type" value="Genomic_DNA"/>
</dbReference>
<comment type="caution">
    <text evidence="1">The sequence shown here is derived from an EMBL/GenBank/DDBJ whole genome shotgun (WGS) entry which is preliminary data.</text>
</comment>
<sequence length="123" mass="13779">MSRSSLPSRGNRLGLCLEVAFAALYASTNSLPPLSPGVLGTCWGSPRLVIPPTAVNLYVRILGCQSYPCCASVAMPRVICWDSRRFCVSPELRRNYRRGCHVARAQLGHWRDWRNGWGMEWLA</sequence>
<organism evidence="1 2">
    <name type="scientific">Actinidia rufa</name>
    <dbReference type="NCBI Taxonomy" id="165716"/>
    <lineage>
        <taxon>Eukaryota</taxon>
        <taxon>Viridiplantae</taxon>
        <taxon>Streptophyta</taxon>
        <taxon>Embryophyta</taxon>
        <taxon>Tracheophyta</taxon>
        <taxon>Spermatophyta</taxon>
        <taxon>Magnoliopsida</taxon>
        <taxon>eudicotyledons</taxon>
        <taxon>Gunneridae</taxon>
        <taxon>Pentapetalae</taxon>
        <taxon>asterids</taxon>
        <taxon>Ericales</taxon>
        <taxon>Actinidiaceae</taxon>
        <taxon>Actinidia</taxon>
    </lineage>
</organism>
<evidence type="ECO:0000313" key="1">
    <source>
        <dbReference type="EMBL" id="GFS43549.1"/>
    </source>
</evidence>
<dbReference type="Proteomes" id="UP000585474">
    <property type="component" value="Unassembled WGS sequence"/>
</dbReference>
<name>A0A7J0DY36_9ERIC</name>
<dbReference type="AlphaFoldDB" id="A0A7J0DY36"/>
<evidence type="ECO:0000313" key="2">
    <source>
        <dbReference type="Proteomes" id="UP000585474"/>
    </source>
</evidence>
<protein>
    <submittedName>
        <fullName evidence="1">Uncharacterized protein</fullName>
    </submittedName>
</protein>
<accession>A0A7J0DY36</accession>
<gene>
    <name evidence="1" type="ORF">Acr_00g0085720</name>
</gene>
<keyword evidence="2" id="KW-1185">Reference proteome</keyword>